<dbReference type="AlphaFoldDB" id="A0A7S4KD88"/>
<evidence type="ECO:0000313" key="3">
    <source>
        <dbReference type="EMBL" id="CAE2290848.1"/>
    </source>
</evidence>
<sequence length="415" mass="44786">MMSVATIALFAAASAPFAPAAEVPVVAALAFRPVSAVGRSRSPPTSPVATLRAVAAPSAVDRRLTDASATEPGGRRPSLAESYLHPSPGSVLLIDAENLRGKSGFEMSHPELLHRTSLWADRNGIRGHVSLVVDHGAGRGAYWLPRRGVGVVFAGPCVKADDVLAREAVPFFLELALGEDIEGETAGEGSRTGRDVVVCTSDGELCHRCRSVSVRDGGGAKGKPGGTVRIMPPARLLEELELLNMDEGTVGADGNTTRGESSSRLNLAAAEDILGETPEVAELKAEIVRVEGSMRRQRLPKKRRRHLKQLRVLRERLGALRYSDVAPVDPVAHESDYATMTRDEHCAALLRWNLCRDRSGRKRKESTSDREFLAEELRKDLERISMAASKEESAQLSAETMMSPVELHVLSVSTR</sequence>
<keyword evidence="2" id="KW-0732">Signal</keyword>
<gene>
    <name evidence="3" type="ORF">OAUR00152_LOCUS43087</name>
</gene>
<feature type="chain" id="PRO_5030532570" evidence="2">
    <location>
        <begin position="21"/>
        <end position="415"/>
    </location>
</feature>
<accession>A0A7S4KD88</accession>
<feature type="signal peptide" evidence="2">
    <location>
        <begin position="1"/>
        <end position="20"/>
    </location>
</feature>
<reference evidence="3" key="1">
    <citation type="submission" date="2021-01" db="EMBL/GenBank/DDBJ databases">
        <authorList>
            <person name="Corre E."/>
            <person name="Pelletier E."/>
            <person name="Niang G."/>
            <person name="Scheremetjew M."/>
            <person name="Finn R."/>
            <person name="Kale V."/>
            <person name="Holt S."/>
            <person name="Cochrane G."/>
            <person name="Meng A."/>
            <person name="Brown T."/>
            <person name="Cohen L."/>
        </authorList>
    </citation>
    <scope>NUCLEOTIDE SEQUENCE</scope>
    <source>
        <strain evidence="3">Isolate 1302-5</strain>
    </source>
</reference>
<evidence type="ECO:0000256" key="2">
    <source>
        <dbReference type="SAM" id="SignalP"/>
    </source>
</evidence>
<evidence type="ECO:0000256" key="1">
    <source>
        <dbReference type="SAM" id="MobiDB-lite"/>
    </source>
</evidence>
<protein>
    <submittedName>
        <fullName evidence="3">Uncharacterized protein</fullName>
    </submittedName>
</protein>
<dbReference type="EMBL" id="HBKQ01063135">
    <property type="protein sequence ID" value="CAE2290848.1"/>
    <property type="molecule type" value="Transcribed_RNA"/>
</dbReference>
<organism evidence="3">
    <name type="scientific">Odontella aurita</name>
    <dbReference type="NCBI Taxonomy" id="265563"/>
    <lineage>
        <taxon>Eukaryota</taxon>
        <taxon>Sar</taxon>
        <taxon>Stramenopiles</taxon>
        <taxon>Ochrophyta</taxon>
        <taxon>Bacillariophyta</taxon>
        <taxon>Mediophyceae</taxon>
        <taxon>Biddulphiophycidae</taxon>
        <taxon>Eupodiscales</taxon>
        <taxon>Odontellaceae</taxon>
        <taxon>Odontella</taxon>
    </lineage>
</organism>
<feature type="region of interest" description="Disordered" evidence="1">
    <location>
        <begin position="62"/>
        <end position="83"/>
    </location>
</feature>
<proteinExistence type="predicted"/>
<name>A0A7S4KD88_9STRA</name>